<sequence length="118" mass="12909">MKDIGLLLDKLRLGVAPDLNRVISSNVLVKAEEDILELFQNLSNAELSLIVTTINVGMLVSNVRDRPNGWGKFTHHKRRLLQFLCIDRLAAMDAAARAAILNGMQVAGLFKVSGAVTL</sequence>
<name>A0A0L0G4U3_9EUKA</name>
<proteinExistence type="predicted"/>
<dbReference type="EMBL" id="KQ241799">
    <property type="protein sequence ID" value="KNC83939.1"/>
    <property type="molecule type" value="Genomic_DNA"/>
</dbReference>
<organism evidence="1 2">
    <name type="scientific">Sphaeroforma arctica JP610</name>
    <dbReference type="NCBI Taxonomy" id="667725"/>
    <lineage>
        <taxon>Eukaryota</taxon>
        <taxon>Ichthyosporea</taxon>
        <taxon>Ichthyophonida</taxon>
        <taxon>Sphaeroforma</taxon>
    </lineage>
</organism>
<accession>A0A0L0G4U3</accession>
<gene>
    <name evidence="1" type="ORF">SARC_03833</name>
</gene>
<dbReference type="GeneID" id="25904337"/>
<dbReference type="RefSeq" id="XP_014157841.1">
    <property type="nucleotide sequence ID" value="XM_014302366.1"/>
</dbReference>
<dbReference type="Proteomes" id="UP000054560">
    <property type="component" value="Unassembled WGS sequence"/>
</dbReference>
<protein>
    <submittedName>
        <fullName evidence="1">Uncharacterized protein</fullName>
    </submittedName>
</protein>
<keyword evidence="2" id="KW-1185">Reference proteome</keyword>
<evidence type="ECO:0000313" key="2">
    <source>
        <dbReference type="Proteomes" id="UP000054560"/>
    </source>
</evidence>
<dbReference type="AlphaFoldDB" id="A0A0L0G4U3"/>
<evidence type="ECO:0000313" key="1">
    <source>
        <dbReference type="EMBL" id="KNC83939.1"/>
    </source>
</evidence>
<reference evidence="1 2" key="1">
    <citation type="submission" date="2011-02" db="EMBL/GenBank/DDBJ databases">
        <title>The Genome Sequence of Sphaeroforma arctica JP610.</title>
        <authorList>
            <consortium name="The Broad Institute Genome Sequencing Platform"/>
            <person name="Russ C."/>
            <person name="Cuomo C."/>
            <person name="Young S.K."/>
            <person name="Zeng Q."/>
            <person name="Gargeya S."/>
            <person name="Alvarado L."/>
            <person name="Berlin A."/>
            <person name="Chapman S.B."/>
            <person name="Chen Z."/>
            <person name="Freedman E."/>
            <person name="Gellesch M."/>
            <person name="Goldberg J."/>
            <person name="Griggs A."/>
            <person name="Gujja S."/>
            <person name="Heilman E."/>
            <person name="Heiman D."/>
            <person name="Howarth C."/>
            <person name="Mehta T."/>
            <person name="Neiman D."/>
            <person name="Pearson M."/>
            <person name="Roberts A."/>
            <person name="Saif S."/>
            <person name="Shea T."/>
            <person name="Shenoy N."/>
            <person name="Sisk P."/>
            <person name="Stolte C."/>
            <person name="Sykes S."/>
            <person name="White J."/>
            <person name="Yandava C."/>
            <person name="Burger G."/>
            <person name="Gray M.W."/>
            <person name="Holland P.W.H."/>
            <person name="King N."/>
            <person name="Lang F.B.F."/>
            <person name="Roger A.J."/>
            <person name="Ruiz-Trillo I."/>
            <person name="Haas B."/>
            <person name="Nusbaum C."/>
            <person name="Birren B."/>
        </authorList>
    </citation>
    <scope>NUCLEOTIDE SEQUENCE [LARGE SCALE GENOMIC DNA]</scope>
    <source>
        <strain evidence="1 2">JP610</strain>
    </source>
</reference>